<reference evidence="2" key="1">
    <citation type="journal article" date="2011" name="Nat. Biotechnol.">
        <title>The genomic sequence of the Chinese hamster ovary (CHO)-K1 cell line.</title>
        <authorList>
            <person name="Xu X."/>
            <person name="Nagarajan H."/>
            <person name="Lewis N.E."/>
            <person name="Pan S."/>
            <person name="Cai Z."/>
            <person name="Liu X."/>
            <person name="Chen W."/>
            <person name="Xie M."/>
            <person name="Wang W."/>
            <person name="Hammond S."/>
            <person name="Andersen M.R."/>
            <person name="Neff N."/>
            <person name="Passarelli B."/>
            <person name="Koh W."/>
            <person name="Fan H.C."/>
            <person name="Wang J."/>
            <person name="Gui Y."/>
            <person name="Lee K.H."/>
            <person name="Betenbaugh M.J."/>
            <person name="Quake S.R."/>
            <person name="Famili I."/>
            <person name="Palsson B.O."/>
            <person name="Wang J."/>
        </authorList>
    </citation>
    <scope>NUCLEOTIDE SEQUENCE [LARGE SCALE GENOMIC DNA]</scope>
    <source>
        <strain evidence="2">CHO K1 cell line</strain>
    </source>
</reference>
<proteinExistence type="predicted"/>
<evidence type="ECO:0000313" key="1">
    <source>
        <dbReference type="EMBL" id="EGW10746.1"/>
    </source>
</evidence>
<name>G3HSU4_CRIGR</name>
<dbReference type="AlphaFoldDB" id="G3HSU4"/>
<accession>G3HSU4</accession>
<gene>
    <name evidence="1" type="ORF">I79_013942</name>
</gene>
<dbReference type="EMBL" id="JH000675">
    <property type="protein sequence ID" value="EGW10746.1"/>
    <property type="molecule type" value="Genomic_DNA"/>
</dbReference>
<sequence>MLELHIARQPLWSKPYADGLTVFGVSFNLVMELSGSCPQFISNPCKAAPEEAIKSLIFKLQDALDFFAWLLESKSERSDKEEAVLSEETLVFHTHLFVYLILTHLIAIMGVGKGEGLLGVVNFQGQLYNDVKALYSLPLMASIVFLPTQM</sequence>
<dbReference type="InParanoid" id="G3HSU4"/>
<dbReference type="Proteomes" id="UP000001075">
    <property type="component" value="Unassembled WGS sequence"/>
</dbReference>
<organism evidence="1 2">
    <name type="scientific">Cricetulus griseus</name>
    <name type="common">Chinese hamster</name>
    <name type="synonym">Cricetulus barabensis griseus</name>
    <dbReference type="NCBI Taxonomy" id="10029"/>
    <lineage>
        <taxon>Eukaryota</taxon>
        <taxon>Metazoa</taxon>
        <taxon>Chordata</taxon>
        <taxon>Craniata</taxon>
        <taxon>Vertebrata</taxon>
        <taxon>Euteleostomi</taxon>
        <taxon>Mammalia</taxon>
        <taxon>Eutheria</taxon>
        <taxon>Euarchontoglires</taxon>
        <taxon>Glires</taxon>
        <taxon>Rodentia</taxon>
        <taxon>Myomorpha</taxon>
        <taxon>Muroidea</taxon>
        <taxon>Cricetidae</taxon>
        <taxon>Cricetinae</taxon>
        <taxon>Cricetulus</taxon>
    </lineage>
</organism>
<evidence type="ECO:0000313" key="2">
    <source>
        <dbReference type="Proteomes" id="UP000001075"/>
    </source>
</evidence>
<protein>
    <submittedName>
        <fullName evidence="1">Uncharacterized protein</fullName>
    </submittedName>
</protein>